<dbReference type="InterPro" id="IPR001251">
    <property type="entry name" value="CRAL-TRIO_dom"/>
</dbReference>
<proteinExistence type="predicted"/>
<dbReference type="PANTHER" id="PTHR10174">
    <property type="entry name" value="ALPHA-TOCOPHEROL TRANSFER PROTEIN-RELATED"/>
    <property type="match status" value="1"/>
</dbReference>
<dbReference type="Gene3D" id="1.20.5.1200">
    <property type="entry name" value="Alpha-tocopherol transfer"/>
    <property type="match status" value="1"/>
</dbReference>
<evidence type="ECO:0000313" key="2">
    <source>
        <dbReference type="EMBL" id="KAJ8869341.1"/>
    </source>
</evidence>
<keyword evidence="3" id="KW-1185">Reference proteome</keyword>
<evidence type="ECO:0000313" key="3">
    <source>
        <dbReference type="Proteomes" id="UP001159363"/>
    </source>
</evidence>
<dbReference type="Gene3D" id="1.10.8.20">
    <property type="entry name" value="N-terminal domain of phosphatidylinositol transfer protein sec14p"/>
    <property type="match status" value="1"/>
</dbReference>
<dbReference type="InterPro" id="IPR011074">
    <property type="entry name" value="CRAL/TRIO_N_dom"/>
</dbReference>
<comment type="caution">
    <text evidence="2">The sequence shown here is derived from an EMBL/GenBank/DDBJ whole genome shotgun (WGS) entry which is preliminary data.</text>
</comment>
<feature type="domain" description="CRAL-TRIO" evidence="1">
    <location>
        <begin position="226"/>
        <end position="359"/>
    </location>
</feature>
<dbReference type="CDD" id="cd00170">
    <property type="entry name" value="SEC14"/>
    <property type="match status" value="1"/>
</dbReference>
<evidence type="ECO:0000259" key="1">
    <source>
        <dbReference type="PROSITE" id="PS50191"/>
    </source>
</evidence>
<dbReference type="SMART" id="SM01100">
    <property type="entry name" value="CRAL_TRIO_N"/>
    <property type="match status" value="1"/>
</dbReference>
<dbReference type="Gene3D" id="3.40.525.10">
    <property type="entry name" value="CRAL-TRIO lipid binding domain"/>
    <property type="match status" value="1"/>
</dbReference>
<accession>A0ABQ9GE49</accession>
<gene>
    <name evidence="2" type="ORF">PR048_030916</name>
</gene>
<reference evidence="2 3" key="1">
    <citation type="submission" date="2023-02" db="EMBL/GenBank/DDBJ databases">
        <title>LHISI_Scaffold_Assembly.</title>
        <authorList>
            <person name="Stuart O.P."/>
            <person name="Cleave R."/>
            <person name="Magrath M.J.L."/>
            <person name="Mikheyev A.S."/>
        </authorList>
    </citation>
    <scope>NUCLEOTIDE SEQUENCE [LARGE SCALE GENOMIC DNA]</scope>
    <source>
        <strain evidence="2">Daus_M_001</strain>
        <tissue evidence="2">Leg muscle</tissue>
    </source>
</reference>
<protein>
    <recommendedName>
        <fullName evidence="1">CRAL-TRIO domain-containing protein</fullName>
    </recommendedName>
</protein>
<dbReference type="Proteomes" id="UP001159363">
    <property type="component" value="Chromosome 13"/>
</dbReference>
<dbReference type="SMART" id="SM00516">
    <property type="entry name" value="SEC14"/>
    <property type="match status" value="1"/>
</dbReference>
<dbReference type="Pfam" id="PF03765">
    <property type="entry name" value="CRAL_TRIO_N"/>
    <property type="match status" value="1"/>
</dbReference>
<dbReference type="EMBL" id="JARBHB010000014">
    <property type="protein sequence ID" value="KAJ8869341.1"/>
    <property type="molecule type" value="Genomic_DNA"/>
</dbReference>
<dbReference type="SUPFAM" id="SSF52087">
    <property type="entry name" value="CRAL/TRIO domain"/>
    <property type="match status" value="1"/>
</dbReference>
<name>A0ABQ9GE49_9NEOP</name>
<dbReference type="Pfam" id="PF00650">
    <property type="entry name" value="CRAL_TRIO"/>
    <property type="match status" value="1"/>
</dbReference>
<dbReference type="SUPFAM" id="SSF46938">
    <property type="entry name" value="CRAL/TRIO N-terminal domain"/>
    <property type="match status" value="1"/>
</dbReference>
<sequence length="363" mass="41914">MGCESKFFPLDDDGHQSSLDGATKEVASTELREDEATRATAIQQLREWVLKHPAIKKCRTDSVFLLRFLRTKKFSVPLAQEMLERYLTFRQLYPHWFRGLDVDEPVIREIIQTGLFQPFNEVDLDQKTNIMLCTSFHFQSEMTLVAGLFYDVQMMLELEPRHLGASLQKSPAPGDEMGGRLGKKECKDKENESILKNCTNQQEHFTTLPTSEYQVINIWQWNAEVFGNFDPHKYTSADMVRVHSLVVECLMDEEESQVCGYTHINDESGLTMSHISMWSLSDIAKMTKCVQKSTPMRHKSSNFVNLPIYASKFMEFFITLLNEKLKSRIKLIPNIEQLQKIVNIKILPKEYGGEIPLNEMISK</sequence>
<dbReference type="PANTHER" id="PTHR10174:SF166">
    <property type="entry name" value="LD40136P"/>
    <property type="match status" value="1"/>
</dbReference>
<dbReference type="PROSITE" id="PS50191">
    <property type="entry name" value="CRAL_TRIO"/>
    <property type="match status" value="1"/>
</dbReference>
<dbReference type="InterPro" id="IPR036273">
    <property type="entry name" value="CRAL/TRIO_N_dom_sf"/>
</dbReference>
<organism evidence="2 3">
    <name type="scientific">Dryococelus australis</name>
    <dbReference type="NCBI Taxonomy" id="614101"/>
    <lineage>
        <taxon>Eukaryota</taxon>
        <taxon>Metazoa</taxon>
        <taxon>Ecdysozoa</taxon>
        <taxon>Arthropoda</taxon>
        <taxon>Hexapoda</taxon>
        <taxon>Insecta</taxon>
        <taxon>Pterygota</taxon>
        <taxon>Neoptera</taxon>
        <taxon>Polyneoptera</taxon>
        <taxon>Phasmatodea</taxon>
        <taxon>Verophasmatodea</taxon>
        <taxon>Anareolatae</taxon>
        <taxon>Phasmatidae</taxon>
        <taxon>Eurycanthinae</taxon>
        <taxon>Dryococelus</taxon>
    </lineage>
</organism>
<dbReference type="InterPro" id="IPR036865">
    <property type="entry name" value="CRAL-TRIO_dom_sf"/>
</dbReference>